<dbReference type="EMBL" id="JBDFQZ010000009">
    <property type="protein sequence ID" value="KAK9689145.1"/>
    <property type="molecule type" value="Genomic_DNA"/>
</dbReference>
<dbReference type="PANTHER" id="PTHR31293">
    <property type="entry name" value="RNI-LIKE SUPERFAMILY PROTEIN"/>
    <property type="match status" value="1"/>
</dbReference>
<name>A0AAW1II87_SAPOF</name>
<dbReference type="AlphaFoldDB" id="A0AAW1II87"/>
<sequence>MGPKVRHKELLFPAIRSTTPSFNVPGFGDVKVDSSRILCVPKLMTFPCLKVLFFKDVSFPSTGENYLAGLNGILMGCPLLEELVIIGCDWNGSGLSFCNMLLRKLTLDLGLGRIREQLNDSSIYFNLPSLVYLKFDEALAQGYKIENLHSVVDAHFEMGFNEDEFGDEQDICDTMLYLIVGVKNYEFLYLSGLCLRALRRGYFRLPVFENLTRLKLEDGCFISGFLLLDFLNRSPRLEVLTLVQGDGRHDFILGDYPVPSCVSSRLKIINLEYFKGLRMGIVMVKYFLENANLLEQMVIHQSERNTEREIEILNLPKASEACSISFK</sequence>
<proteinExistence type="predicted"/>
<organism evidence="2 3">
    <name type="scientific">Saponaria officinalis</name>
    <name type="common">Common soapwort</name>
    <name type="synonym">Lychnis saponaria</name>
    <dbReference type="NCBI Taxonomy" id="3572"/>
    <lineage>
        <taxon>Eukaryota</taxon>
        <taxon>Viridiplantae</taxon>
        <taxon>Streptophyta</taxon>
        <taxon>Embryophyta</taxon>
        <taxon>Tracheophyta</taxon>
        <taxon>Spermatophyta</taxon>
        <taxon>Magnoliopsida</taxon>
        <taxon>eudicotyledons</taxon>
        <taxon>Gunneridae</taxon>
        <taxon>Pentapetalae</taxon>
        <taxon>Caryophyllales</taxon>
        <taxon>Caryophyllaceae</taxon>
        <taxon>Caryophylleae</taxon>
        <taxon>Saponaria</taxon>
    </lineage>
</organism>
<dbReference type="PANTHER" id="PTHR31293:SF12">
    <property type="entry name" value="RNI-LIKE SUPERFAMILY PROTEIN"/>
    <property type="match status" value="1"/>
</dbReference>
<accession>A0AAW1II87</accession>
<evidence type="ECO:0000259" key="1">
    <source>
        <dbReference type="SMART" id="SM00579"/>
    </source>
</evidence>
<dbReference type="InterPro" id="IPR032675">
    <property type="entry name" value="LRR_dom_sf"/>
</dbReference>
<protein>
    <recommendedName>
        <fullName evidence="1">FBD domain-containing protein</fullName>
    </recommendedName>
</protein>
<dbReference type="Proteomes" id="UP001443914">
    <property type="component" value="Unassembled WGS sequence"/>
</dbReference>
<dbReference type="Gene3D" id="3.80.10.10">
    <property type="entry name" value="Ribonuclease Inhibitor"/>
    <property type="match status" value="1"/>
</dbReference>
<feature type="domain" description="FBD" evidence="1">
    <location>
        <begin position="260"/>
        <end position="327"/>
    </location>
</feature>
<dbReference type="SMART" id="SM00579">
    <property type="entry name" value="FBD"/>
    <property type="match status" value="1"/>
</dbReference>
<evidence type="ECO:0000313" key="2">
    <source>
        <dbReference type="EMBL" id="KAK9689145.1"/>
    </source>
</evidence>
<keyword evidence="3" id="KW-1185">Reference proteome</keyword>
<dbReference type="SUPFAM" id="SSF52047">
    <property type="entry name" value="RNI-like"/>
    <property type="match status" value="1"/>
</dbReference>
<dbReference type="Pfam" id="PF08387">
    <property type="entry name" value="FBD"/>
    <property type="match status" value="1"/>
</dbReference>
<comment type="caution">
    <text evidence="2">The sequence shown here is derived from an EMBL/GenBank/DDBJ whole genome shotgun (WGS) entry which is preliminary data.</text>
</comment>
<dbReference type="InterPro" id="IPR006566">
    <property type="entry name" value="FBD"/>
</dbReference>
<reference evidence="2" key="1">
    <citation type="submission" date="2024-03" db="EMBL/GenBank/DDBJ databases">
        <title>WGS assembly of Saponaria officinalis var. Norfolk2.</title>
        <authorList>
            <person name="Jenkins J."/>
            <person name="Shu S."/>
            <person name="Grimwood J."/>
            <person name="Barry K."/>
            <person name="Goodstein D."/>
            <person name="Schmutz J."/>
            <person name="Leebens-Mack J."/>
            <person name="Osbourn A."/>
        </authorList>
    </citation>
    <scope>NUCLEOTIDE SEQUENCE [LARGE SCALE GENOMIC DNA]</scope>
    <source>
        <strain evidence="2">JIC</strain>
    </source>
</reference>
<dbReference type="InterPro" id="IPR055294">
    <property type="entry name" value="FBL60-like"/>
</dbReference>
<gene>
    <name evidence="2" type="ORF">RND81_09G038200</name>
</gene>
<evidence type="ECO:0000313" key="3">
    <source>
        <dbReference type="Proteomes" id="UP001443914"/>
    </source>
</evidence>